<dbReference type="AlphaFoldDB" id="A0A9D1FUR6"/>
<evidence type="ECO:0000313" key="2">
    <source>
        <dbReference type="Proteomes" id="UP000824139"/>
    </source>
</evidence>
<sequence>MLEFLFGRKGKNPPKDVLINEIYTKLSDHFGVKNISDERKTYLKNIMLKHGYLNFPYIKALEELTDAEVLYALQYKWIDNHIFNEGKFRFEDKRISVLARDNVRNSEWIKKEGHDIKLINLAGLKDGNKTKETGKFMDWLRQLLILPTGNIQNEIFNTTIYLIPFHPREFGCAYLPKSSEVSEKLFDKEIYDLTGLDAKGQVQTFITLAQLAGHPVIYDILPQTGRFSKAVLANPEIARWYDIEELIENLKKQVNSFAKISNNQLKEELKNNGIETCDEEDIEVVKNIYLQTLNGSAGELAENYQKIYNAFEKVLEPFKKQMSNSMLTKNNQQKLHKRVREIVAGELGIKAGKKLEENDITKQIEIIQRLIKKGLWPAPGGAWCSAGVPVFDKMSEGRDYPIFKHYNFKGEDVSCFANLDCQTPYYFAYLENGTFNEPVIDYFIDYMQKLQSEYNFDGFRVDHIDHIVDEVSEKDKKPISYRAPRVVLNKLNTAMKNKIPYFGTLAEYMLWDDFLKEYHEDMNFDLLWGNDIVSQSSKTPECIAQDNNHLSNYNVNLKKDNKLSILKTYNNQDGEFRSIDQYPGQLGEKGALFKWFKYKFMPGGKFAQRPMLYIDGDESFTKNGIEGVIGEEISMARENHYEFYKKFDAIDRFVKHHNVITDGEAQIILQDDDGFAAWMVSKEPIKSAFLVVANYKYPTEKITKCDDNGNSYGEIVNGEALHNKTLQLPGEFKITSEYVIEDENFVKKKYKTQDNAITIEHLEPGEFRLFGIKKG</sequence>
<organism evidence="1 2">
    <name type="scientific">Candidatus Scatenecus faecavium</name>
    <dbReference type="NCBI Taxonomy" id="2840915"/>
    <lineage>
        <taxon>Bacteria</taxon>
        <taxon>Candidatus Scatenecus</taxon>
    </lineage>
</organism>
<proteinExistence type="predicted"/>
<dbReference type="SUPFAM" id="SSF51445">
    <property type="entry name" value="(Trans)glycosidases"/>
    <property type="match status" value="1"/>
</dbReference>
<reference evidence="1" key="1">
    <citation type="submission" date="2020-10" db="EMBL/GenBank/DDBJ databases">
        <authorList>
            <person name="Gilroy R."/>
        </authorList>
    </citation>
    <scope>NUCLEOTIDE SEQUENCE</scope>
    <source>
        <strain evidence="1">CHK152-2994</strain>
    </source>
</reference>
<dbReference type="EMBL" id="DVJO01000051">
    <property type="protein sequence ID" value="HIS82437.1"/>
    <property type="molecule type" value="Genomic_DNA"/>
</dbReference>
<comment type="caution">
    <text evidence="1">The sequence shown here is derived from an EMBL/GenBank/DDBJ whole genome shotgun (WGS) entry which is preliminary data.</text>
</comment>
<reference evidence="1" key="2">
    <citation type="journal article" date="2021" name="PeerJ">
        <title>Extensive microbial diversity within the chicken gut microbiome revealed by metagenomics and culture.</title>
        <authorList>
            <person name="Gilroy R."/>
            <person name="Ravi A."/>
            <person name="Getino M."/>
            <person name="Pursley I."/>
            <person name="Horton D.L."/>
            <person name="Alikhan N.F."/>
            <person name="Baker D."/>
            <person name="Gharbi K."/>
            <person name="Hall N."/>
            <person name="Watson M."/>
            <person name="Adriaenssens E.M."/>
            <person name="Foster-Nyarko E."/>
            <person name="Jarju S."/>
            <person name="Secka A."/>
            <person name="Antonio M."/>
            <person name="Oren A."/>
            <person name="Chaudhuri R.R."/>
            <person name="La Ragione R."/>
            <person name="Hildebrand F."/>
            <person name="Pallen M.J."/>
        </authorList>
    </citation>
    <scope>NUCLEOTIDE SEQUENCE</scope>
    <source>
        <strain evidence="1">CHK152-2994</strain>
    </source>
</reference>
<dbReference type="Proteomes" id="UP000824139">
    <property type="component" value="Unassembled WGS sequence"/>
</dbReference>
<protein>
    <submittedName>
        <fullName evidence="1">Uncharacterized protein</fullName>
    </submittedName>
</protein>
<evidence type="ECO:0000313" key="1">
    <source>
        <dbReference type="EMBL" id="HIS82437.1"/>
    </source>
</evidence>
<dbReference type="Gene3D" id="3.20.20.80">
    <property type="entry name" value="Glycosidases"/>
    <property type="match status" value="1"/>
</dbReference>
<gene>
    <name evidence="1" type="ORF">IAD41_02380</name>
</gene>
<accession>A0A9D1FUR6</accession>
<name>A0A9D1FUR6_9BACT</name>
<dbReference type="InterPro" id="IPR017853">
    <property type="entry name" value="GH"/>
</dbReference>